<dbReference type="RefSeq" id="WP_188816455.1">
    <property type="nucleotide sequence ID" value="NZ_BMOF01000001.1"/>
</dbReference>
<accession>A0A8J3F8N5</accession>
<gene>
    <name evidence="1" type="ORF">GCM10007043_00070</name>
</gene>
<comment type="caution">
    <text evidence="1">The sequence shown here is derived from an EMBL/GenBank/DDBJ whole genome shotgun (WGS) entry which is preliminary data.</text>
</comment>
<dbReference type="EMBL" id="BMOF01000001">
    <property type="protein sequence ID" value="GGJ90380.1"/>
    <property type="molecule type" value="Genomic_DNA"/>
</dbReference>
<sequence>MLNALAKFVLFPLILRLWGLRGPLPVGTFLALVGVVADRLIVRRYGNGRGLAMGLPFMYATLRTAGDGSPLRAGGATLVMGLVEGLLHAWLIERRRPPRKGPAAWWERIRALRTG</sequence>
<proteinExistence type="predicted"/>
<dbReference type="Proteomes" id="UP000637720">
    <property type="component" value="Unassembled WGS sequence"/>
</dbReference>
<dbReference type="AlphaFoldDB" id="A0A8J3F8N5"/>
<name>A0A8J3F8N5_9BACI</name>
<evidence type="ECO:0000313" key="1">
    <source>
        <dbReference type="EMBL" id="GGJ90380.1"/>
    </source>
</evidence>
<reference evidence="1" key="2">
    <citation type="submission" date="2020-09" db="EMBL/GenBank/DDBJ databases">
        <authorList>
            <person name="Sun Q."/>
            <person name="Ohkuma M."/>
        </authorList>
    </citation>
    <scope>NUCLEOTIDE SEQUENCE</scope>
    <source>
        <strain evidence="1">JCM 14719</strain>
    </source>
</reference>
<protein>
    <submittedName>
        <fullName evidence="1">Uncharacterized protein</fullName>
    </submittedName>
</protein>
<organism evidence="1 2">
    <name type="scientific">Calditerricola satsumensis</name>
    <dbReference type="NCBI Taxonomy" id="373054"/>
    <lineage>
        <taxon>Bacteria</taxon>
        <taxon>Bacillati</taxon>
        <taxon>Bacillota</taxon>
        <taxon>Bacilli</taxon>
        <taxon>Bacillales</taxon>
        <taxon>Bacillaceae</taxon>
        <taxon>Calditerricola</taxon>
    </lineage>
</organism>
<reference evidence="1" key="1">
    <citation type="journal article" date="2014" name="Int. J. Syst. Evol. Microbiol.">
        <title>Complete genome sequence of Corynebacterium casei LMG S-19264T (=DSM 44701T), isolated from a smear-ripened cheese.</title>
        <authorList>
            <consortium name="US DOE Joint Genome Institute (JGI-PGF)"/>
            <person name="Walter F."/>
            <person name="Albersmeier A."/>
            <person name="Kalinowski J."/>
            <person name="Ruckert C."/>
        </authorList>
    </citation>
    <scope>NUCLEOTIDE SEQUENCE</scope>
    <source>
        <strain evidence="1">JCM 14719</strain>
    </source>
</reference>
<evidence type="ECO:0000313" key="2">
    <source>
        <dbReference type="Proteomes" id="UP000637720"/>
    </source>
</evidence>
<keyword evidence="2" id="KW-1185">Reference proteome</keyword>